<dbReference type="PANTHER" id="PTHR23505:SF79">
    <property type="entry name" value="PROTEIN SPINSTER"/>
    <property type="match status" value="1"/>
</dbReference>
<dbReference type="EMBL" id="JAVUPU010000009">
    <property type="protein sequence ID" value="MDT9600492.1"/>
    <property type="molecule type" value="Genomic_DNA"/>
</dbReference>
<dbReference type="InterPro" id="IPR036259">
    <property type="entry name" value="MFS_trans_sf"/>
</dbReference>
<sequence length="452" mass="47445">MSAGLVQGSKRPPWAAAFLLMVAYALSWTDRTLPAILIEPMKASLDASDVQLALLTGFAFALCHATLAVPFSWIADRWDRAKLIMIGIIVWSALTIACGFAPDFETLFVARMGVGLGEAVLLPAAYSLISDRFSREDRPRALMIFVLGMSIGSATAFLGGAALHDYFRDSAPAWIGGLDPWRAVFVCVGAAGFAVAALMLLLPEPRRHGARSRAEGEKAEPAADTRAFLAFVGKAASFLVPLVVAVTLCNLFVNGYVGWLAPLFSRSYGWSLPQIGSAIGIASLAAGVAGAPLAAWAMGVIGKRRHRDAAVTVLVLAVAGMLPFAALSPLAPAGGLAFAGIFVALTLTSFAAVAAPAAIVNSAPVSMRARVSAVYLLIANLVGSGFGMTVFALATDHVFRDPGKLYLSLASVSALLLGVAFCCLVLADRRYERVMRMSGEAIDSTKAQPARR</sequence>
<dbReference type="RefSeq" id="WP_315727709.1">
    <property type="nucleotide sequence ID" value="NZ_JAVUPU010000009.1"/>
</dbReference>
<organism evidence="8 9">
    <name type="scientific">Sphingosinicella rhizophila</name>
    <dbReference type="NCBI Taxonomy" id="3050082"/>
    <lineage>
        <taxon>Bacteria</taxon>
        <taxon>Pseudomonadati</taxon>
        <taxon>Pseudomonadota</taxon>
        <taxon>Alphaproteobacteria</taxon>
        <taxon>Sphingomonadales</taxon>
        <taxon>Sphingosinicellaceae</taxon>
        <taxon>Sphingosinicella</taxon>
    </lineage>
</organism>
<feature type="transmembrane region" description="Helical" evidence="6">
    <location>
        <begin position="235"/>
        <end position="257"/>
    </location>
</feature>
<dbReference type="Proteomes" id="UP001259572">
    <property type="component" value="Unassembled WGS sequence"/>
</dbReference>
<dbReference type="InterPro" id="IPR044770">
    <property type="entry name" value="MFS_spinster-like"/>
</dbReference>
<keyword evidence="4 6" id="KW-1133">Transmembrane helix</keyword>
<reference evidence="8 9" key="1">
    <citation type="submission" date="2023-05" db="EMBL/GenBank/DDBJ databases">
        <authorList>
            <person name="Guo Y."/>
        </authorList>
    </citation>
    <scope>NUCLEOTIDE SEQUENCE [LARGE SCALE GENOMIC DNA]</scope>
    <source>
        <strain evidence="8 9">GR2756</strain>
    </source>
</reference>
<protein>
    <submittedName>
        <fullName evidence="8">MFS transporter</fullName>
    </submittedName>
</protein>
<evidence type="ECO:0000256" key="6">
    <source>
        <dbReference type="SAM" id="Phobius"/>
    </source>
</evidence>
<keyword evidence="3 6" id="KW-0812">Transmembrane</keyword>
<dbReference type="PROSITE" id="PS50850">
    <property type="entry name" value="MFS"/>
    <property type="match status" value="1"/>
</dbReference>
<dbReference type="SUPFAM" id="SSF103473">
    <property type="entry name" value="MFS general substrate transporter"/>
    <property type="match status" value="1"/>
</dbReference>
<dbReference type="Gene3D" id="1.20.1250.20">
    <property type="entry name" value="MFS general substrate transporter like domains"/>
    <property type="match status" value="1"/>
</dbReference>
<feature type="transmembrane region" description="Helical" evidence="6">
    <location>
        <begin position="183"/>
        <end position="203"/>
    </location>
</feature>
<comment type="caution">
    <text evidence="8">The sequence shown here is derived from an EMBL/GenBank/DDBJ whole genome shotgun (WGS) entry which is preliminary data.</text>
</comment>
<dbReference type="Pfam" id="PF07690">
    <property type="entry name" value="MFS_1"/>
    <property type="match status" value="1"/>
</dbReference>
<keyword evidence="9" id="KW-1185">Reference proteome</keyword>
<evidence type="ECO:0000256" key="3">
    <source>
        <dbReference type="ARBA" id="ARBA00022692"/>
    </source>
</evidence>
<evidence type="ECO:0000259" key="7">
    <source>
        <dbReference type="PROSITE" id="PS50850"/>
    </source>
</evidence>
<dbReference type="InterPro" id="IPR020846">
    <property type="entry name" value="MFS_dom"/>
</dbReference>
<accession>A0ABU3QAZ2</accession>
<dbReference type="InterPro" id="IPR011701">
    <property type="entry name" value="MFS"/>
</dbReference>
<dbReference type="PANTHER" id="PTHR23505">
    <property type="entry name" value="SPINSTER"/>
    <property type="match status" value="1"/>
</dbReference>
<feature type="transmembrane region" description="Helical" evidence="6">
    <location>
        <begin position="50"/>
        <end position="71"/>
    </location>
</feature>
<proteinExistence type="predicted"/>
<feature type="transmembrane region" description="Helical" evidence="6">
    <location>
        <begin position="372"/>
        <end position="393"/>
    </location>
</feature>
<name>A0ABU3QAZ2_9SPHN</name>
<keyword evidence="5 6" id="KW-0472">Membrane</keyword>
<evidence type="ECO:0000256" key="5">
    <source>
        <dbReference type="ARBA" id="ARBA00023136"/>
    </source>
</evidence>
<feature type="transmembrane region" description="Helical" evidence="6">
    <location>
        <begin position="141"/>
        <end position="163"/>
    </location>
</feature>
<feature type="transmembrane region" description="Helical" evidence="6">
    <location>
        <begin position="277"/>
        <end position="297"/>
    </location>
</feature>
<evidence type="ECO:0000256" key="2">
    <source>
        <dbReference type="ARBA" id="ARBA00022448"/>
    </source>
</evidence>
<feature type="transmembrane region" description="Helical" evidence="6">
    <location>
        <begin position="83"/>
        <end position="102"/>
    </location>
</feature>
<evidence type="ECO:0000256" key="4">
    <source>
        <dbReference type="ARBA" id="ARBA00022989"/>
    </source>
</evidence>
<evidence type="ECO:0000313" key="8">
    <source>
        <dbReference type="EMBL" id="MDT9600492.1"/>
    </source>
</evidence>
<feature type="transmembrane region" description="Helical" evidence="6">
    <location>
        <begin position="405"/>
        <end position="427"/>
    </location>
</feature>
<keyword evidence="2" id="KW-0813">Transport</keyword>
<evidence type="ECO:0000256" key="1">
    <source>
        <dbReference type="ARBA" id="ARBA00004141"/>
    </source>
</evidence>
<comment type="subcellular location">
    <subcellularLocation>
        <location evidence="1">Membrane</location>
        <topology evidence="1">Multi-pass membrane protein</topology>
    </subcellularLocation>
</comment>
<feature type="transmembrane region" description="Helical" evidence="6">
    <location>
        <begin position="336"/>
        <end position="360"/>
    </location>
</feature>
<feature type="transmembrane region" description="Helical" evidence="6">
    <location>
        <begin position="108"/>
        <end position="129"/>
    </location>
</feature>
<evidence type="ECO:0000313" key="9">
    <source>
        <dbReference type="Proteomes" id="UP001259572"/>
    </source>
</evidence>
<feature type="transmembrane region" description="Helical" evidence="6">
    <location>
        <begin position="309"/>
        <end position="330"/>
    </location>
</feature>
<feature type="transmembrane region" description="Helical" evidence="6">
    <location>
        <begin position="12"/>
        <end position="30"/>
    </location>
</feature>
<feature type="domain" description="Major facilitator superfamily (MFS) profile" evidence="7">
    <location>
        <begin position="16"/>
        <end position="430"/>
    </location>
</feature>
<gene>
    <name evidence="8" type="ORF">RQX22_16145</name>
</gene>